<dbReference type="InterPro" id="IPR018845">
    <property type="entry name" value="Initiator-bd"/>
</dbReference>
<feature type="domain" description="Initiator binding" evidence="1">
    <location>
        <begin position="21"/>
        <end position="144"/>
    </location>
</feature>
<dbReference type="AlphaFoldDB" id="A0A1J4KL38"/>
<dbReference type="GeneID" id="94826269"/>
<proteinExistence type="predicted"/>
<gene>
    <name evidence="2" type="ORF">TRFO_03864</name>
</gene>
<name>A0A1J4KL38_9EUKA</name>
<evidence type="ECO:0000313" key="2">
    <source>
        <dbReference type="EMBL" id="OHT11656.1"/>
    </source>
</evidence>
<dbReference type="VEuPathDB" id="TrichDB:TRFO_03864"/>
<comment type="caution">
    <text evidence="2">The sequence shown here is derived from an EMBL/GenBank/DDBJ whole genome shotgun (WGS) entry which is preliminary data.</text>
</comment>
<reference evidence="2" key="1">
    <citation type="submission" date="2016-10" db="EMBL/GenBank/DDBJ databases">
        <authorList>
            <person name="Benchimol M."/>
            <person name="Almeida L.G."/>
            <person name="Vasconcelos A.T."/>
            <person name="Perreira-Neves A."/>
            <person name="Rosa I.A."/>
            <person name="Tasca T."/>
            <person name="Bogo M.R."/>
            <person name="de Souza W."/>
        </authorList>
    </citation>
    <scope>NUCLEOTIDE SEQUENCE [LARGE SCALE GENOMIC DNA]</scope>
    <source>
        <strain evidence="2">K</strain>
    </source>
</reference>
<dbReference type="OrthoDB" id="10471406at2759"/>
<organism evidence="2 3">
    <name type="scientific">Tritrichomonas foetus</name>
    <dbReference type="NCBI Taxonomy" id="1144522"/>
    <lineage>
        <taxon>Eukaryota</taxon>
        <taxon>Metamonada</taxon>
        <taxon>Parabasalia</taxon>
        <taxon>Tritrichomonadida</taxon>
        <taxon>Tritrichomonadidae</taxon>
        <taxon>Tritrichomonas</taxon>
    </lineage>
</organism>
<keyword evidence="3" id="KW-1185">Reference proteome</keyword>
<protein>
    <recommendedName>
        <fullName evidence="1">Initiator binding domain-containing protein</fullName>
    </recommendedName>
</protein>
<dbReference type="Proteomes" id="UP000179807">
    <property type="component" value="Unassembled WGS sequence"/>
</dbReference>
<dbReference type="RefSeq" id="XP_068364792.1">
    <property type="nucleotide sequence ID" value="XM_068491565.1"/>
</dbReference>
<evidence type="ECO:0000259" key="1">
    <source>
        <dbReference type="Pfam" id="PF10416"/>
    </source>
</evidence>
<sequence>MSSTLSPSGGIPAHWEFLNDDDKAEYIAITTRFHEEIAKSKRGERIEVFVNRLKTIRDYINRDVNDQWKRILVCGIMFLNNALGINIQQLRLMMGKCKSSINGSLQQLGYMAKPSTHEIDQEITKKVPLLKDDHFELKKWTIRYGAFPEEKEKIRIEKHIPNKNNSRNANKNVNQNVMNSFNNNLIESIQTQNINILNPHQNMLQTQILIQNQAPQQIFNVKPIQLPAMEPIASQPSSPISAQEVIRAVNNHFPCPAKCRHKFYDLIHCSISIQTEA</sequence>
<accession>A0A1J4KL38</accession>
<dbReference type="Pfam" id="PF10416">
    <property type="entry name" value="IBD"/>
    <property type="match status" value="1"/>
</dbReference>
<dbReference type="EMBL" id="MLAK01000582">
    <property type="protein sequence ID" value="OHT11656.1"/>
    <property type="molecule type" value="Genomic_DNA"/>
</dbReference>
<evidence type="ECO:0000313" key="3">
    <source>
        <dbReference type="Proteomes" id="UP000179807"/>
    </source>
</evidence>